<dbReference type="InterPro" id="IPR003805">
    <property type="entry name" value="CobS"/>
</dbReference>
<sequence length="275" mass="27738">MPTDQSCSSDLPRWSPALLLADLAGTARFFSRLPIPRLSRRDDPSALPDFRRAAALAPLAGGLIALPGVLLFAALSATALPLPAVALIALGLGIAVTGALHEDGLADLCDGFFGGATPERRLEIMKDSRIGAFGTLALIVTIGLKAVLLAALAARSGPLAAALGWWIAEAGSRAVMVTVWNRLPAARPGGLAALCGQPDRTATLIALGLGLLPLLPATYVFSPLALLLAAALAGASGLLVARLALGRIGGQTGDVLGASQQLALLGTLTGLCAVA</sequence>
<dbReference type="Pfam" id="PF02654">
    <property type="entry name" value="CobS"/>
    <property type="match status" value="1"/>
</dbReference>
<evidence type="ECO:0000256" key="11">
    <source>
        <dbReference type="ARBA" id="ARBA00022842"/>
    </source>
</evidence>
<accession>A0A838XFA4</accession>
<evidence type="ECO:0000256" key="16">
    <source>
        <dbReference type="ARBA" id="ARBA00032853"/>
    </source>
</evidence>
<dbReference type="PANTHER" id="PTHR34148">
    <property type="entry name" value="ADENOSYLCOBINAMIDE-GDP RIBAZOLETRANSFERASE"/>
    <property type="match status" value="1"/>
</dbReference>
<dbReference type="NCBIfam" id="TIGR00317">
    <property type="entry name" value="cobS"/>
    <property type="match status" value="1"/>
</dbReference>
<dbReference type="UniPathway" id="UPA00148">
    <property type="reaction ID" value="UER00238"/>
</dbReference>
<comment type="catalytic activity">
    <reaction evidence="17 19">
        <text>alpha-ribazole + adenosylcob(III)inamide-GDP = adenosylcob(III)alamin + GMP + H(+)</text>
        <dbReference type="Rhea" id="RHEA:16049"/>
        <dbReference type="ChEBI" id="CHEBI:10329"/>
        <dbReference type="ChEBI" id="CHEBI:15378"/>
        <dbReference type="ChEBI" id="CHEBI:18408"/>
        <dbReference type="ChEBI" id="CHEBI:58115"/>
        <dbReference type="ChEBI" id="CHEBI:60487"/>
        <dbReference type="EC" id="2.7.8.26"/>
    </reaction>
</comment>
<evidence type="ECO:0000256" key="8">
    <source>
        <dbReference type="ARBA" id="ARBA00022573"/>
    </source>
</evidence>
<evidence type="ECO:0000256" key="14">
    <source>
        <dbReference type="ARBA" id="ARBA00025228"/>
    </source>
</evidence>
<keyword evidence="13 19" id="KW-0472">Membrane</keyword>
<evidence type="ECO:0000256" key="6">
    <source>
        <dbReference type="ARBA" id="ARBA00015850"/>
    </source>
</evidence>
<dbReference type="Proteomes" id="UP000559404">
    <property type="component" value="Unassembled WGS sequence"/>
</dbReference>
<keyword evidence="10 19" id="KW-0812">Transmembrane</keyword>
<dbReference type="GO" id="GO:0008818">
    <property type="term" value="F:cobalamin 5'-phosphate synthase activity"/>
    <property type="evidence" value="ECO:0007669"/>
    <property type="project" value="UniProtKB-UniRule"/>
</dbReference>
<comment type="catalytic activity">
    <reaction evidence="18 19">
        <text>alpha-ribazole 5'-phosphate + adenosylcob(III)inamide-GDP = adenosylcob(III)alamin 5'-phosphate + GMP + H(+)</text>
        <dbReference type="Rhea" id="RHEA:23560"/>
        <dbReference type="ChEBI" id="CHEBI:15378"/>
        <dbReference type="ChEBI" id="CHEBI:57918"/>
        <dbReference type="ChEBI" id="CHEBI:58115"/>
        <dbReference type="ChEBI" id="CHEBI:60487"/>
        <dbReference type="ChEBI" id="CHEBI:60493"/>
        <dbReference type="EC" id="2.7.8.26"/>
    </reaction>
</comment>
<protein>
    <recommendedName>
        <fullName evidence="6 19">Adenosylcobinamide-GDP ribazoletransferase</fullName>
        <ecNumber evidence="5 19">2.7.8.26</ecNumber>
    </recommendedName>
    <alternativeName>
        <fullName evidence="16 19">Cobalamin synthase</fullName>
    </alternativeName>
    <alternativeName>
        <fullName evidence="15 19">Cobalamin-5'-phosphate synthase</fullName>
    </alternativeName>
</protein>
<keyword evidence="11 19" id="KW-0460">Magnesium</keyword>
<evidence type="ECO:0000256" key="4">
    <source>
        <dbReference type="ARBA" id="ARBA00010561"/>
    </source>
</evidence>
<keyword evidence="9 19" id="KW-0808">Transferase</keyword>
<evidence type="ECO:0000256" key="18">
    <source>
        <dbReference type="ARBA" id="ARBA00049504"/>
    </source>
</evidence>
<evidence type="ECO:0000256" key="17">
    <source>
        <dbReference type="ARBA" id="ARBA00048623"/>
    </source>
</evidence>
<dbReference type="EC" id="2.7.8.26" evidence="5 19"/>
<evidence type="ECO:0000313" key="20">
    <source>
        <dbReference type="EMBL" id="MBA4610129.1"/>
    </source>
</evidence>
<dbReference type="RefSeq" id="WP_181758326.1">
    <property type="nucleotide sequence ID" value="NZ_BMCR01000001.1"/>
</dbReference>
<evidence type="ECO:0000256" key="5">
    <source>
        <dbReference type="ARBA" id="ARBA00013200"/>
    </source>
</evidence>
<comment type="similarity">
    <text evidence="4 19">Belongs to the CobS family.</text>
</comment>
<name>A0A838XFA4_9HYPH</name>
<evidence type="ECO:0000256" key="2">
    <source>
        <dbReference type="ARBA" id="ARBA00004651"/>
    </source>
</evidence>
<feature type="transmembrane region" description="Helical" evidence="19">
    <location>
        <begin position="225"/>
        <end position="245"/>
    </location>
</feature>
<comment type="subcellular location">
    <subcellularLocation>
        <location evidence="2 19">Cell membrane</location>
        <topology evidence="2 19">Multi-pass membrane protein</topology>
    </subcellularLocation>
</comment>
<dbReference type="GO" id="GO:0009236">
    <property type="term" value="P:cobalamin biosynthetic process"/>
    <property type="evidence" value="ECO:0007669"/>
    <property type="project" value="UniProtKB-UniRule"/>
</dbReference>
<evidence type="ECO:0000256" key="12">
    <source>
        <dbReference type="ARBA" id="ARBA00022989"/>
    </source>
</evidence>
<reference evidence="20 21" key="1">
    <citation type="submission" date="2020-07" db="EMBL/GenBank/DDBJ databases">
        <authorList>
            <person name="Li M."/>
        </authorList>
    </citation>
    <scope>NUCLEOTIDE SEQUENCE [LARGE SCALE GENOMIC DNA]</scope>
    <source>
        <strain evidence="20 21">DSM 23284</strain>
    </source>
</reference>
<evidence type="ECO:0000256" key="7">
    <source>
        <dbReference type="ARBA" id="ARBA00022475"/>
    </source>
</evidence>
<keyword evidence="21" id="KW-1185">Reference proteome</keyword>
<dbReference type="GO" id="GO:0051073">
    <property type="term" value="F:adenosylcobinamide-GDP ribazoletransferase activity"/>
    <property type="evidence" value="ECO:0007669"/>
    <property type="project" value="UniProtKB-UniRule"/>
</dbReference>
<feature type="transmembrane region" description="Helical" evidence="19">
    <location>
        <begin position="80"/>
        <end position="100"/>
    </location>
</feature>
<feature type="transmembrane region" description="Helical" evidence="19">
    <location>
        <begin position="130"/>
        <end position="153"/>
    </location>
</feature>
<dbReference type="GO" id="GO:0005886">
    <property type="term" value="C:plasma membrane"/>
    <property type="evidence" value="ECO:0007669"/>
    <property type="project" value="UniProtKB-SubCell"/>
</dbReference>
<dbReference type="PANTHER" id="PTHR34148:SF1">
    <property type="entry name" value="ADENOSYLCOBINAMIDE-GDP RIBAZOLETRANSFERASE"/>
    <property type="match status" value="1"/>
</dbReference>
<evidence type="ECO:0000256" key="19">
    <source>
        <dbReference type="HAMAP-Rule" id="MF_00719"/>
    </source>
</evidence>
<evidence type="ECO:0000313" key="21">
    <source>
        <dbReference type="Proteomes" id="UP000559404"/>
    </source>
</evidence>
<comment type="caution">
    <text evidence="20">The sequence shown here is derived from an EMBL/GenBank/DDBJ whole genome shotgun (WGS) entry which is preliminary data.</text>
</comment>
<dbReference type="EMBL" id="JACEON010000001">
    <property type="protein sequence ID" value="MBA4610129.1"/>
    <property type="molecule type" value="Genomic_DNA"/>
</dbReference>
<evidence type="ECO:0000256" key="13">
    <source>
        <dbReference type="ARBA" id="ARBA00023136"/>
    </source>
</evidence>
<feature type="transmembrane region" description="Helical" evidence="19">
    <location>
        <begin position="52"/>
        <end position="74"/>
    </location>
</feature>
<organism evidence="20 21">
    <name type="scientific">Stappia taiwanensis</name>
    <dbReference type="NCBI Taxonomy" id="992267"/>
    <lineage>
        <taxon>Bacteria</taxon>
        <taxon>Pseudomonadati</taxon>
        <taxon>Pseudomonadota</taxon>
        <taxon>Alphaproteobacteria</taxon>
        <taxon>Hyphomicrobiales</taxon>
        <taxon>Stappiaceae</taxon>
        <taxon>Stappia</taxon>
    </lineage>
</organism>
<comment type="pathway">
    <text evidence="3 19">Cofactor biosynthesis; adenosylcobalamin biosynthesis; adenosylcobalamin from cob(II)yrinate a,c-diamide: step 7/7.</text>
</comment>
<dbReference type="HAMAP" id="MF_00719">
    <property type="entry name" value="CobS"/>
    <property type="match status" value="1"/>
</dbReference>
<dbReference type="AlphaFoldDB" id="A0A838XFA4"/>
<gene>
    <name evidence="19 20" type="primary">cobS</name>
    <name evidence="20" type="ORF">H1W37_00585</name>
</gene>
<keyword evidence="8 19" id="KW-0169">Cobalamin biosynthesis</keyword>
<reference evidence="20 21" key="2">
    <citation type="submission" date="2020-08" db="EMBL/GenBank/DDBJ databases">
        <title>Stappia taiwanensis sp. nov., isolated from a coastal thermal spring.</title>
        <authorList>
            <person name="Kampfer P."/>
        </authorList>
    </citation>
    <scope>NUCLEOTIDE SEQUENCE [LARGE SCALE GENOMIC DNA]</scope>
    <source>
        <strain evidence="20 21">DSM 23284</strain>
    </source>
</reference>
<evidence type="ECO:0000256" key="3">
    <source>
        <dbReference type="ARBA" id="ARBA00004663"/>
    </source>
</evidence>
<evidence type="ECO:0000256" key="15">
    <source>
        <dbReference type="ARBA" id="ARBA00032605"/>
    </source>
</evidence>
<proteinExistence type="inferred from homology"/>
<evidence type="ECO:0000256" key="9">
    <source>
        <dbReference type="ARBA" id="ARBA00022679"/>
    </source>
</evidence>
<comment type="function">
    <text evidence="14 19">Joins adenosylcobinamide-GDP and alpha-ribazole to generate adenosylcobalamin (Ado-cobalamin). Also synthesizes adenosylcobalamin 5'-phosphate from adenosylcobinamide-GDP and alpha-ribazole 5'-phosphate.</text>
</comment>
<comment type="cofactor">
    <cofactor evidence="1 19">
        <name>Mg(2+)</name>
        <dbReference type="ChEBI" id="CHEBI:18420"/>
    </cofactor>
</comment>
<keyword evidence="12 19" id="KW-1133">Transmembrane helix</keyword>
<evidence type="ECO:0000256" key="10">
    <source>
        <dbReference type="ARBA" id="ARBA00022692"/>
    </source>
</evidence>
<keyword evidence="7 19" id="KW-1003">Cell membrane</keyword>
<evidence type="ECO:0000256" key="1">
    <source>
        <dbReference type="ARBA" id="ARBA00001946"/>
    </source>
</evidence>